<protein>
    <submittedName>
        <fullName evidence="2">Uncharacterized protein</fullName>
    </submittedName>
</protein>
<keyword evidence="1" id="KW-0812">Transmembrane</keyword>
<dbReference type="AlphaFoldDB" id="A0A2T7A671"/>
<evidence type="ECO:0000313" key="3">
    <source>
        <dbReference type="Proteomes" id="UP000244722"/>
    </source>
</evidence>
<proteinExistence type="predicted"/>
<evidence type="ECO:0000313" key="2">
    <source>
        <dbReference type="EMBL" id="PUU83239.1"/>
    </source>
</evidence>
<keyword evidence="3" id="KW-1185">Reference proteome</keyword>
<reference evidence="2 3" key="1">
    <citation type="submission" date="2017-04" db="EMBL/GenBank/DDBJ databases">
        <title>Draft genome sequence of Tuber borchii Vittad., a whitish edible truffle.</title>
        <authorList>
            <consortium name="DOE Joint Genome Institute"/>
            <person name="Murat C."/>
            <person name="Kuo A."/>
            <person name="Barry K.W."/>
            <person name="Clum A."/>
            <person name="Dockter R.B."/>
            <person name="Fauchery L."/>
            <person name="Iotti M."/>
            <person name="Kohler A."/>
            <person name="Labutti K."/>
            <person name="Lindquist E.A."/>
            <person name="Lipzen A."/>
            <person name="Ohm R.A."/>
            <person name="Wang M."/>
            <person name="Grigoriev I.V."/>
            <person name="Zambonelli A."/>
            <person name="Martin F.M."/>
        </authorList>
    </citation>
    <scope>NUCLEOTIDE SEQUENCE [LARGE SCALE GENOMIC DNA]</scope>
    <source>
        <strain evidence="2 3">Tbo3840</strain>
    </source>
</reference>
<feature type="transmembrane region" description="Helical" evidence="1">
    <location>
        <begin position="77"/>
        <end position="95"/>
    </location>
</feature>
<sequence length="114" mass="12263">MVVKCNVLANLRALADLGFLGLGLDAPELCHSQIPPTTGRRKVAPSGRSEPRLSAIETGRVLSPLLSASVGSLSREWTIFYVFWIIGTVIAVWFTHSLSPKRLDQTGSASASSR</sequence>
<name>A0A2T7A671_TUBBO</name>
<dbReference type="EMBL" id="NESQ01000016">
    <property type="protein sequence ID" value="PUU83239.1"/>
    <property type="molecule type" value="Genomic_DNA"/>
</dbReference>
<comment type="caution">
    <text evidence="2">The sequence shown here is derived from an EMBL/GenBank/DDBJ whole genome shotgun (WGS) entry which is preliminary data.</text>
</comment>
<keyword evidence="1" id="KW-0472">Membrane</keyword>
<keyword evidence="1" id="KW-1133">Transmembrane helix</keyword>
<gene>
    <name evidence="2" type="ORF">B9Z19DRAFT_1061204</name>
</gene>
<evidence type="ECO:0000256" key="1">
    <source>
        <dbReference type="SAM" id="Phobius"/>
    </source>
</evidence>
<accession>A0A2T7A671</accession>
<dbReference type="Proteomes" id="UP000244722">
    <property type="component" value="Unassembled WGS sequence"/>
</dbReference>
<organism evidence="2 3">
    <name type="scientific">Tuber borchii</name>
    <name type="common">White truffle</name>
    <dbReference type="NCBI Taxonomy" id="42251"/>
    <lineage>
        <taxon>Eukaryota</taxon>
        <taxon>Fungi</taxon>
        <taxon>Dikarya</taxon>
        <taxon>Ascomycota</taxon>
        <taxon>Pezizomycotina</taxon>
        <taxon>Pezizomycetes</taxon>
        <taxon>Pezizales</taxon>
        <taxon>Tuberaceae</taxon>
        <taxon>Tuber</taxon>
    </lineage>
</organism>